<evidence type="ECO:0000256" key="4">
    <source>
        <dbReference type="ARBA" id="ARBA00022989"/>
    </source>
</evidence>
<feature type="transmembrane region" description="Helical" evidence="8">
    <location>
        <begin position="766"/>
        <end position="792"/>
    </location>
</feature>
<comment type="similarity">
    <text evidence="6">Belongs to the ABC-4 integral membrane protein family.</text>
</comment>
<gene>
    <name evidence="12" type="ORF">A8L58_11630</name>
    <name evidence="11" type="ORF">AXH35_10190</name>
</gene>
<evidence type="ECO:0000313" key="13">
    <source>
        <dbReference type="Proteomes" id="UP000075221"/>
    </source>
</evidence>
<feature type="transmembrane region" description="Helical" evidence="8">
    <location>
        <begin position="442"/>
        <end position="462"/>
    </location>
</feature>
<dbReference type="Pfam" id="PF12704">
    <property type="entry name" value="MacB_PCD"/>
    <property type="match status" value="2"/>
</dbReference>
<reference evidence="12 14" key="1">
    <citation type="journal article" date="2016" name="Plant Dis.">
        <title>Improved production of propionic acid using genome shuffling.</title>
        <authorList>
            <person name="Luna-Flores C.H."/>
            <person name="Palfreyman R.W."/>
            <person name="Kromer J.O."/>
            <person name="Nielsen L.K."/>
            <person name="Marcellin E."/>
        </authorList>
    </citation>
    <scope>NUCLEOTIDE SEQUENCE [LARGE SCALE GENOMIC DNA]</scope>
    <source>
        <strain evidence="12 14">F3E8</strain>
    </source>
</reference>
<evidence type="ECO:0000256" key="6">
    <source>
        <dbReference type="ARBA" id="ARBA00038076"/>
    </source>
</evidence>
<dbReference type="PANTHER" id="PTHR30572:SF4">
    <property type="entry name" value="ABC TRANSPORTER PERMEASE YTRF"/>
    <property type="match status" value="1"/>
</dbReference>
<feature type="domain" description="ABC3 transporter permease C-terminal" evidence="9">
    <location>
        <begin position="302"/>
        <end position="423"/>
    </location>
</feature>
<dbReference type="Proteomes" id="UP000075221">
    <property type="component" value="Chromosome"/>
</dbReference>
<comment type="subcellular location">
    <subcellularLocation>
        <location evidence="1">Cell membrane</location>
        <topology evidence="1">Multi-pass membrane protein</topology>
    </subcellularLocation>
</comment>
<sequence>MWRATWKSLWARKLRLLMSTLAVVLGVAFVAGSFIFTDMLQGSFDSIVKGTVADVEVQPRDNAVNPSASGAGADGGNSGQDGGKAGSTGSGDGGEAAQTSTPTLKPEVVEKIRHLDGVTRVQGSVSATGVHAIGSDGRVIASFGPPQLGFSWYTLPAFGGQPGVVLKSGHAPTSDSEVVVDPQTLEKSGYRLGDRMRIITPDDGTITATVVGTATWGSGGSAGASYLFFSQHRAQELFIDGSDAFTGIGVQTSPDADRDEVARQVDDVIPKNFKATNGQTIADETSSQINDALQYVNTFLLIFAGISLVVAAFLILNTFSILVAQRSRELALYRAIGASRRQIRATVLVEALIVGLAGSALGVVAGVGVAYFIKYFMAVAGYDMGVSRLAVPLRAVVISLVVGVAVTIVAALMPAQRATKVPPVEAMTGSAVEKPQGLGDRAVAGVPMALFGLLAMVIGLWGHPGHNAVWAGVGMGLVTIGVAIASPLLGRPVVWLVGRLYRMLFGEVGRLAEKNSVRQPRRTAATASALMIGLTLVSLMTVFGASAKASVTDSVHESLRGDYLIGSQAGSQFPRSVADAAGRVDGVSAVHSMSTTLLVNVPADGSIPDIRNGVGDRDAYLVVGAMKPGDIDRIYPQKITSGRAFKAADELIVNQKVAEQKHLEVGDTVLGYSPSRQKLVQFTVVGLYDSGDGQSGADYWTSTSTLSPLGLDKKLSFVSVERAHGADPAQVKKGLEDATADTPLVSVMDVNEYADQQTSQVDQILVFIYALLGLSIVIAILGIVNTLGLSIIERTREIGLLRAIALKRREIRLMITLESVIISLLGATVGLILGVGFGAALQHLMADQGITVLSVPWGQLLAFLAAAAVVGVLAAVWPARRATRIDILKAVSSE</sequence>
<dbReference type="Pfam" id="PF02687">
    <property type="entry name" value="FtsX"/>
    <property type="match status" value="2"/>
</dbReference>
<feature type="transmembrane region" description="Helical" evidence="8">
    <location>
        <begin position="393"/>
        <end position="413"/>
    </location>
</feature>
<feature type="transmembrane region" description="Helical" evidence="8">
    <location>
        <begin position="345"/>
        <end position="373"/>
    </location>
</feature>
<keyword evidence="3 8" id="KW-0812">Transmembrane</keyword>
<keyword evidence="4 8" id="KW-1133">Transmembrane helix</keyword>
<feature type="transmembrane region" description="Helical" evidence="8">
    <location>
        <begin position="468"/>
        <end position="489"/>
    </location>
</feature>
<dbReference type="PANTHER" id="PTHR30572">
    <property type="entry name" value="MEMBRANE COMPONENT OF TRANSPORTER-RELATED"/>
    <property type="match status" value="1"/>
</dbReference>
<evidence type="ECO:0000259" key="10">
    <source>
        <dbReference type="Pfam" id="PF12704"/>
    </source>
</evidence>
<dbReference type="InterPro" id="IPR025857">
    <property type="entry name" value="MacB_PCD"/>
</dbReference>
<keyword evidence="14" id="KW-1185">Reference proteome</keyword>
<dbReference type="InterPro" id="IPR003838">
    <property type="entry name" value="ABC3_permease_C"/>
</dbReference>
<dbReference type="EMBL" id="CP015970">
    <property type="protein sequence ID" value="AOZ47222.1"/>
    <property type="molecule type" value="Genomic_DNA"/>
</dbReference>
<evidence type="ECO:0000259" key="9">
    <source>
        <dbReference type="Pfam" id="PF02687"/>
    </source>
</evidence>
<evidence type="ECO:0000256" key="2">
    <source>
        <dbReference type="ARBA" id="ARBA00022475"/>
    </source>
</evidence>
<evidence type="ECO:0000256" key="5">
    <source>
        <dbReference type="ARBA" id="ARBA00023136"/>
    </source>
</evidence>
<feature type="transmembrane region" description="Helical" evidence="8">
    <location>
        <begin position="299"/>
        <end position="324"/>
    </location>
</feature>
<evidence type="ECO:0000256" key="8">
    <source>
        <dbReference type="SAM" id="Phobius"/>
    </source>
</evidence>
<dbReference type="Proteomes" id="UP000178666">
    <property type="component" value="Chromosome"/>
</dbReference>
<protein>
    <submittedName>
        <fullName evidence="11">ABC transporter</fullName>
    </submittedName>
</protein>
<reference evidence="11 13" key="2">
    <citation type="submission" date="2016-02" db="EMBL/GenBank/DDBJ databases">
        <title>Complete Genome Sequence of Propionibacterium acidipropionici ATCC 55737.</title>
        <authorList>
            <person name="Luna Flores C.H."/>
            <person name="Nielsen L.K."/>
            <person name="Marcellin E."/>
        </authorList>
    </citation>
    <scope>NUCLEOTIDE SEQUENCE [LARGE SCALE GENOMIC DNA]</scope>
    <source>
        <strain evidence="11 13">ATCC 55737</strain>
    </source>
</reference>
<dbReference type="GO" id="GO:0022857">
    <property type="term" value="F:transmembrane transporter activity"/>
    <property type="evidence" value="ECO:0007669"/>
    <property type="project" value="TreeGrafter"/>
</dbReference>
<evidence type="ECO:0000256" key="3">
    <source>
        <dbReference type="ARBA" id="ARBA00022692"/>
    </source>
</evidence>
<dbReference type="RefSeq" id="WP_062819777.1">
    <property type="nucleotide sequence ID" value="NZ_CP014352.1"/>
</dbReference>
<keyword evidence="2" id="KW-1003">Cell membrane</keyword>
<feature type="domain" description="ABC3 transporter permease C-terminal" evidence="9">
    <location>
        <begin position="771"/>
        <end position="886"/>
    </location>
</feature>
<feature type="region of interest" description="Disordered" evidence="7">
    <location>
        <begin position="58"/>
        <end position="108"/>
    </location>
</feature>
<dbReference type="GO" id="GO:0005886">
    <property type="term" value="C:plasma membrane"/>
    <property type="evidence" value="ECO:0007669"/>
    <property type="project" value="UniProtKB-SubCell"/>
</dbReference>
<dbReference type="AlphaFoldDB" id="A0AAC9ANP6"/>
<feature type="transmembrane region" description="Helical" evidence="8">
    <location>
        <begin position="524"/>
        <end position="545"/>
    </location>
</feature>
<evidence type="ECO:0000313" key="11">
    <source>
        <dbReference type="EMBL" id="AMS05755.1"/>
    </source>
</evidence>
<dbReference type="EMBL" id="CP014352">
    <property type="protein sequence ID" value="AMS05755.1"/>
    <property type="molecule type" value="Genomic_DNA"/>
</dbReference>
<feature type="domain" description="MacB-like periplasmic core" evidence="10">
    <location>
        <begin position="17"/>
        <end position="267"/>
    </location>
</feature>
<evidence type="ECO:0000256" key="7">
    <source>
        <dbReference type="SAM" id="MobiDB-lite"/>
    </source>
</evidence>
<name>A0AAC9ANP6_9ACTN</name>
<proteinExistence type="inferred from homology"/>
<evidence type="ECO:0000313" key="12">
    <source>
        <dbReference type="EMBL" id="AOZ47222.1"/>
    </source>
</evidence>
<feature type="transmembrane region" description="Helical" evidence="8">
    <location>
        <begin position="813"/>
        <end position="840"/>
    </location>
</feature>
<evidence type="ECO:0000313" key="14">
    <source>
        <dbReference type="Proteomes" id="UP000178666"/>
    </source>
</evidence>
<feature type="transmembrane region" description="Helical" evidence="8">
    <location>
        <begin position="860"/>
        <end position="879"/>
    </location>
</feature>
<evidence type="ECO:0000256" key="1">
    <source>
        <dbReference type="ARBA" id="ARBA00004651"/>
    </source>
</evidence>
<accession>A0AAC9ANP6</accession>
<feature type="compositionally biased region" description="Gly residues" evidence="7">
    <location>
        <begin position="72"/>
        <end position="94"/>
    </location>
</feature>
<keyword evidence="5 8" id="KW-0472">Membrane</keyword>
<dbReference type="InterPro" id="IPR050250">
    <property type="entry name" value="Macrolide_Exporter_MacB"/>
</dbReference>
<organism evidence="11 13">
    <name type="scientific">Acidipropionibacterium acidipropionici</name>
    <dbReference type="NCBI Taxonomy" id="1748"/>
    <lineage>
        <taxon>Bacteria</taxon>
        <taxon>Bacillati</taxon>
        <taxon>Actinomycetota</taxon>
        <taxon>Actinomycetes</taxon>
        <taxon>Propionibacteriales</taxon>
        <taxon>Propionibacteriaceae</taxon>
        <taxon>Acidipropionibacterium</taxon>
    </lineage>
</organism>
<feature type="domain" description="MacB-like periplasmic core" evidence="10">
    <location>
        <begin position="523"/>
        <end position="737"/>
    </location>
</feature>